<accession>A0A934JX62</accession>
<dbReference type="Proteomes" id="UP000628710">
    <property type="component" value="Unassembled WGS sequence"/>
</dbReference>
<evidence type="ECO:0000313" key="2">
    <source>
        <dbReference type="Proteomes" id="UP000628710"/>
    </source>
</evidence>
<evidence type="ECO:0000313" key="1">
    <source>
        <dbReference type="EMBL" id="MBJ7540021.1"/>
    </source>
</evidence>
<protein>
    <submittedName>
        <fullName evidence="1">Uncharacterized protein</fullName>
    </submittedName>
</protein>
<name>A0A934JX62_9GAMM</name>
<proteinExistence type="predicted"/>
<sequence length="51" mass="5436">MTKIAFTTLIKQALNKLSSTFKVLMISNPLSKLPTTAVGGASHVDWSGCDL</sequence>
<reference evidence="1" key="1">
    <citation type="submission" date="2020-12" db="EMBL/GenBank/DDBJ databases">
        <title>Marinomonas arctica sp. nov., a psychrotolerant bacterium isolated from the Arctic.</title>
        <authorList>
            <person name="Zhang Y."/>
        </authorList>
    </citation>
    <scope>NUCLEOTIDE SEQUENCE</scope>
    <source>
        <strain evidence="1">C1424</strain>
    </source>
</reference>
<gene>
    <name evidence="1" type="ORF">I8J31_20340</name>
</gene>
<dbReference type="EMBL" id="JAEMNX010000044">
    <property type="protein sequence ID" value="MBJ7540021.1"/>
    <property type="molecule type" value="Genomic_DNA"/>
</dbReference>
<dbReference type="RefSeq" id="WP_199470414.1">
    <property type="nucleotide sequence ID" value="NZ_JAEMNX010000044.1"/>
</dbReference>
<comment type="caution">
    <text evidence="1">The sequence shown here is derived from an EMBL/GenBank/DDBJ whole genome shotgun (WGS) entry which is preliminary data.</text>
</comment>
<organism evidence="1 2">
    <name type="scientific">Marinomonas transparens</name>
    <dbReference type="NCBI Taxonomy" id="2795388"/>
    <lineage>
        <taxon>Bacteria</taxon>
        <taxon>Pseudomonadati</taxon>
        <taxon>Pseudomonadota</taxon>
        <taxon>Gammaproteobacteria</taxon>
        <taxon>Oceanospirillales</taxon>
        <taxon>Oceanospirillaceae</taxon>
        <taxon>Marinomonas</taxon>
    </lineage>
</organism>
<keyword evidence="2" id="KW-1185">Reference proteome</keyword>
<dbReference type="AlphaFoldDB" id="A0A934JX62"/>